<evidence type="ECO:0000313" key="4">
    <source>
        <dbReference type="Proteomes" id="UP000271889"/>
    </source>
</evidence>
<reference evidence="3 4" key="1">
    <citation type="submission" date="2018-11" db="EMBL/GenBank/DDBJ databases">
        <authorList>
            <consortium name="Pathogen Informatics"/>
        </authorList>
    </citation>
    <scope>NUCLEOTIDE SEQUENCE [LARGE SCALE GENOMIC DNA]</scope>
</reference>
<dbReference type="PANTHER" id="PTHR12611">
    <property type="entry name" value="PUR-TRANSCRIPTIONAL ACTIVATOR"/>
    <property type="match status" value="1"/>
</dbReference>
<dbReference type="GO" id="GO:0000981">
    <property type="term" value="F:DNA-binding transcription factor activity, RNA polymerase II-specific"/>
    <property type="evidence" value="ECO:0007669"/>
    <property type="project" value="TreeGrafter"/>
</dbReference>
<name>A0A3P7R1U4_CYLGO</name>
<protein>
    <submittedName>
        <fullName evidence="3">Uncharacterized protein</fullName>
    </submittedName>
</protein>
<dbReference type="OrthoDB" id="523901at2759"/>
<dbReference type="Pfam" id="PF04845">
    <property type="entry name" value="PurA"/>
    <property type="match status" value="1"/>
</dbReference>
<sequence length="59" mass="6965">MSDGSVERAGSRRNEEELASKQLNIQYKRYYVDVKQNNRGRFIKIAEVSLIYFQVCYLS</sequence>
<dbReference type="Gene3D" id="3.10.450.700">
    <property type="match status" value="1"/>
</dbReference>
<keyword evidence="4" id="KW-1185">Reference proteome</keyword>
<organism evidence="3 4">
    <name type="scientific">Cylicostephanus goldi</name>
    <name type="common">Nematode worm</name>
    <dbReference type="NCBI Taxonomy" id="71465"/>
    <lineage>
        <taxon>Eukaryota</taxon>
        <taxon>Metazoa</taxon>
        <taxon>Ecdysozoa</taxon>
        <taxon>Nematoda</taxon>
        <taxon>Chromadorea</taxon>
        <taxon>Rhabditida</taxon>
        <taxon>Rhabditina</taxon>
        <taxon>Rhabditomorpha</taxon>
        <taxon>Strongyloidea</taxon>
        <taxon>Strongylidae</taxon>
        <taxon>Cylicostephanus</taxon>
    </lineage>
</organism>
<dbReference type="AlphaFoldDB" id="A0A3P7R1U4"/>
<comment type="similarity">
    <text evidence="1">Belongs to the PUR DNA-binding protein family.</text>
</comment>
<dbReference type="GO" id="GO:0005634">
    <property type="term" value="C:nucleus"/>
    <property type="evidence" value="ECO:0007669"/>
    <property type="project" value="TreeGrafter"/>
</dbReference>
<evidence type="ECO:0000256" key="1">
    <source>
        <dbReference type="ARBA" id="ARBA00009251"/>
    </source>
</evidence>
<proteinExistence type="inferred from homology"/>
<accession>A0A3P7R1U4</accession>
<evidence type="ECO:0000313" key="3">
    <source>
        <dbReference type="EMBL" id="VDN35389.1"/>
    </source>
</evidence>
<evidence type="ECO:0000256" key="2">
    <source>
        <dbReference type="ARBA" id="ARBA00023125"/>
    </source>
</evidence>
<dbReference type="InterPro" id="IPR006628">
    <property type="entry name" value="PUR-bd_fam"/>
</dbReference>
<dbReference type="GO" id="GO:0000977">
    <property type="term" value="F:RNA polymerase II transcription regulatory region sequence-specific DNA binding"/>
    <property type="evidence" value="ECO:0007669"/>
    <property type="project" value="InterPro"/>
</dbReference>
<dbReference type="SMART" id="SM00712">
    <property type="entry name" value="PUR"/>
    <property type="match status" value="1"/>
</dbReference>
<dbReference type="Proteomes" id="UP000271889">
    <property type="component" value="Unassembled WGS sequence"/>
</dbReference>
<dbReference type="EMBL" id="UYRV01126741">
    <property type="protein sequence ID" value="VDN35389.1"/>
    <property type="molecule type" value="Genomic_DNA"/>
</dbReference>
<dbReference type="PANTHER" id="PTHR12611:SF0">
    <property type="entry name" value="PURINE-RICH BINDING PROTEIN-ALPHA, ISOFORM B"/>
    <property type="match status" value="1"/>
</dbReference>
<keyword evidence="2" id="KW-0238">DNA-binding</keyword>
<gene>
    <name evidence="3" type="ORF">CGOC_LOCUS12914</name>
</gene>
<dbReference type="GO" id="GO:0032422">
    <property type="term" value="F:purine-rich negative regulatory element binding"/>
    <property type="evidence" value="ECO:0007669"/>
    <property type="project" value="InterPro"/>
</dbReference>